<feature type="domain" description="EamA" evidence="3">
    <location>
        <begin position="34"/>
        <end position="164"/>
    </location>
</feature>
<dbReference type="AlphaFoldDB" id="A0A4S2H8Y7"/>
<dbReference type="GO" id="GO:0016020">
    <property type="term" value="C:membrane"/>
    <property type="evidence" value="ECO:0007669"/>
    <property type="project" value="InterPro"/>
</dbReference>
<protein>
    <submittedName>
        <fullName evidence="4">DMT family transporter</fullName>
    </submittedName>
</protein>
<feature type="transmembrane region" description="Helical" evidence="2">
    <location>
        <begin position="94"/>
        <end position="114"/>
    </location>
</feature>
<feature type="transmembrane region" description="Helical" evidence="2">
    <location>
        <begin position="294"/>
        <end position="310"/>
    </location>
</feature>
<feature type="transmembrane region" description="Helical" evidence="2">
    <location>
        <begin position="239"/>
        <end position="261"/>
    </location>
</feature>
<evidence type="ECO:0000256" key="1">
    <source>
        <dbReference type="SAM" id="MobiDB-lite"/>
    </source>
</evidence>
<dbReference type="RefSeq" id="WP_135945181.1">
    <property type="nucleotide sequence ID" value="NZ_BMEI01000003.1"/>
</dbReference>
<feature type="transmembrane region" description="Helical" evidence="2">
    <location>
        <begin position="150"/>
        <end position="170"/>
    </location>
</feature>
<feature type="transmembrane region" description="Helical" evidence="2">
    <location>
        <begin position="63"/>
        <end position="82"/>
    </location>
</feature>
<proteinExistence type="predicted"/>
<dbReference type="SUPFAM" id="SSF103481">
    <property type="entry name" value="Multidrug resistance efflux transporter EmrE"/>
    <property type="match status" value="2"/>
</dbReference>
<feature type="transmembrane region" description="Helical" evidence="2">
    <location>
        <begin position="30"/>
        <end position="51"/>
    </location>
</feature>
<feature type="transmembrane region" description="Helical" evidence="2">
    <location>
        <begin position="176"/>
        <end position="194"/>
    </location>
</feature>
<keyword evidence="2" id="KW-0812">Transmembrane</keyword>
<feature type="transmembrane region" description="Helical" evidence="2">
    <location>
        <begin position="206"/>
        <end position="227"/>
    </location>
</feature>
<feature type="domain" description="EamA" evidence="3">
    <location>
        <begin position="177"/>
        <end position="308"/>
    </location>
</feature>
<evidence type="ECO:0000313" key="5">
    <source>
        <dbReference type="Proteomes" id="UP000305451"/>
    </source>
</evidence>
<dbReference type="EMBL" id="SRXV01000003">
    <property type="protein sequence ID" value="TGY92048.1"/>
    <property type="molecule type" value="Genomic_DNA"/>
</dbReference>
<evidence type="ECO:0000259" key="3">
    <source>
        <dbReference type="Pfam" id="PF00892"/>
    </source>
</evidence>
<feature type="region of interest" description="Disordered" evidence="1">
    <location>
        <begin position="1"/>
        <end position="25"/>
    </location>
</feature>
<feature type="transmembrane region" description="Helical" evidence="2">
    <location>
        <begin position="268"/>
        <end position="288"/>
    </location>
</feature>
<evidence type="ECO:0000313" key="4">
    <source>
        <dbReference type="EMBL" id="TGY92048.1"/>
    </source>
</evidence>
<dbReference type="PANTHER" id="PTHR22911">
    <property type="entry name" value="ACYL-MALONYL CONDENSING ENZYME-RELATED"/>
    <property type="match status" value="1"/>
</dbReference>
<evidence type="ECO:0000256" key="2">
    <source>
        <dbReference type="SAM" id="Phobius"/>
    </source>
</evidence>
<name>A0A4S2H8Y7_9PROT</name>
<dbReference type="InterPro" id="IPR037185">
    <property type="entry name" value="EmrE-like"/>
</dbReference>
<organism evidence="4 5">
    <name type="scientific">Marinicauda pacifica</name>
    <dbReference type="NCBI Taxonomy" id="1133559"/>
    <lineage>
        <taxon>Bacteria</taxon>
        <taxon>Pseudomonadati</taxon>
        <taxon>Pseudomonadota</taxon>
        <taxon>Alphaproteobacteria</taxon>
        <taxon>Maricaulales</taxon>
        <taxon>Maricaulaceae</taxon>
        <taxon>Marinicauda</taxon>
    </lineage>
</organism>
<gene>
    <name evidence="4" type="ORF">E5162_10285</name>
</gene>
<reference evidence="4 5" key="1">
    <citation type="journal article" date="2013" name="Int. J. Syst. Evol. Microbiol.">
        <title>Marinicauda pacifica gen. nov., sp. nov., a prosthecate alphaproteobacterium of the family Hyphomonadaceae isolated from deep seawater.</title>
        <authorList>
            <person name="Zhang X.Y."/>
            <person name="Li G.W."/>
            <person name="Wang C.S."/>
            <person name="Zhang Y.J."/>
            <person name="Xu X.W."/>
            <person name="Li H."/>
            <person name="Liu A."/>
            <person name="Liu C."/>
            <person name="Xie B.B."/>
            <person name="Qin Q.L."/>
            <person name="Xu Z."/>
            <person name="Chen X.L."/>
            <person name="Zhou B.C."/>
            <person name="Zhang Y.Z."/>
        </authorList>
    </citation>
    <scope>NUCLEOTIDE SEQUENCE [LARGE SCALE GENOMIC DNA]</scope>
    <source>
        <strain evidence="4 5">P-1 km-3</strain>
    </source>
</reference>
<keyword evidence="2" id="KW-0472">Membrane</keyword>
<dbReference type="Proteomes" id="UP000305451">
    <property type="component" value="Unassembled WGS sequence"/>
</dbReference>
<sequence length="323" mass="33143">MSPDHQTPDVPTSLETAAAGAGQSGDARSLVTGTVVLAIAASLLGFAPILVKLSDLGPQPIAFWRLALALPAFAVWLALANLRPVRAAAGRPNYVALGLAGLFFAGDLAFWHAGIKLTTAANAALLSNLTPVIVAIAAWVLFGERISLRLALAGLVAMAGAVLLAAANIRIAPERLVGDLLSAITALWYASYLLSVQRARRTTSTVLVMIVSTALAAIISLAVTLVLGDTLFPATLAGWLPLIGLGIVVHAGGQGGVAFGLGRVPAALAALILLIQPIVAAIAGWLIFGEILVFSQWIGAGLVLAGVYSAQRIRTAKIRRGSP</sequence>
<feature type="transmembrane region" description="Helical" evidence="2">
    <location>
        <begin position="120"/>
        <end position="143"/>
    </location>
</feature>
<keyword evidence="5" id="KW-1185">Reference proteome</keyword>
<dbReference type="Pfam" id="PF00892">
    <property type="entry name" value="EamA"/>
    <property type="match status" value="2"/>
</dbReference>
<dbReference type="OrthoDB" id="8770617at2"/>
<comment type="caution">
    <text evidence="4">The sequence shown here is derived from an EMBL/GenBank/DDBJ whole genome shotgun (WGS) entry which is preliminary data.</text>
</comment>
<accession>A0A4S2H8Y7</accession>
<dbReference type="InterPro" id="IPR000620">
    <property type="entry name" value="EamA_dom"/>
</dbReference>
<keyword evidence="2" id="KW-1133">Transmembrane helix</keyword>